<proteinExistence type="predicted"/>
<dbReference type="GO" id="GO:0047617">
    <property type="term" value="F:fatty acyl-CoA hydrolase activity"/>
    <property type="evidence" value="ECO:0007669"/>
    <property type="project" value="TreeGrafter"/>
</dbReference>
<dbReference type="Pfam" id="PF13279">
    <property type="entry name" value="4HBT_2"/>
    <property type="match status" value="1"/>
</dbReference>
<reference evidence="1 2" key="1">
    <citation type="journal article" date="2015" name="Genome Announc.">
        <title>Draft Genome Sequence and Gene Annotation of the Entomopathogenic Fungus Verticillium hemipterigenum.</title>
        <authorList>
            <person name="Horn F."/>
            <person name="Habel A."/>
            <person name="Scharf D.H."/>
            <person name="Dworschak J."/>
            <person name="Brakhage A.A."/>
            <person name="Guthke R."/>
            <person name="Hertweck C."/>
            <person name="Linde J."/>
        </authorList>
    </citation>
    <scope>NUCLEOTIDE SEQUENCE [LARGE SCALE GENOMIC DNA]</scope>
</reference>
<dbReference type="SUPFAM" id="SSF54637">
    <property type="entry name" value="Thioesterase/thiol ester dehydrase-isomerase"/>
    <property type="match status" value="1"/>
</dbReference>
<dbReference type="Gene3D" id="3.10.129.10">
    <property type="entry name" value="Hotdog Thioesterase"/>
    <property type="match status" value="1"/>
</dbReference>
<dbReference type="HOGENOM" id="CLU_065192_0_0_1"/>
<keyword evidence="2" id="KW-1185">Reference proteome</keyword>
<dbReference type="CDD" id="cd00586">
    <property type="entry name" value="4HBT"/>
    <property type="match status" value="1"/>
</dbReference>
<evidence type="ECO:0008006" key="3">
    <source>
        <dbReference type="Google" id="ProtNLM"/>
    </source>
</evidence>
<name>A0A0A1T229_9HYPO</name>
<dbReference type="OrthoDB" id="5538558at2759"/>
<sequence>MAEKQAQPVSNSRWLTDIRKRMQKLSTDTLDATSKNSLAGWKTYLEKNWLLLSAGRDGFIMDEKWWGMVNHQIFWGDMDCMGHTNNVIYNRWAECGRVNWFMILSKHVAPENEEEMRLLMTPRGVGLILGSIKTDFKFPMAFPDHICVMHRLTTKPDYTSDRVILSAACYSMNHRRIAAKFEEDIVVYDYDNAKKTPLKPYMVDEMLKVWELQEQSKAEANKKIAELEAFLTSLEQ</sequence>
<dbReference type="InterPro" id="IPR029069">
    <property type="entry name" value="HotDog_dom_sf"/>
</dbReference>
<dbReference type="EMBL" id="CDHN01000001">
    <property type="protein sequence ID" value="CEJ80125.1"/>
    <property type="molecule type" value="Genomic_DNA"/>
</dbReference>
<dbReference type="PANTHER" id="PTHR31793">
    <property type="entry name" value="4-HYDROXYBENZOYL-COA THIOESTERASE FAMILY MEMBER"/>
    <property type="match status" value="1"/>
</dbReference>
<dbReference type="InterPro" id="IPR050563">
    <property type="entry name" value="4-hydroxybenzoyl-CoA_TE"/>
</dbReference>
<dbReference type="PANTHER" id="PTHR31793:SF39">
    <property type="entry name" value="THIOESTERASE_THIOL ESTER DEHYDRASE-ISOMERASE"/>
    <property type="match status" value="1"/>
</dbReference>
<evidence type="ECO:0000313" key="1">
    <source>
        <dbReference type="EMBL" id="CEJ80125.1"/>
    </source>
</evidence>
<gene>
    <name evidence="1" type="ORF">VHEMI00330</name>
</gene>
<dbReference type="AlphaFoldDB" id="A0A0A1T229"/>
<evidence type="ECO:0000313" key="2">
    <source>
        <dbReference type="Proteomes" id="UP000039046"/>
    </source>
</evidence>
<dbReference type="Proteomes" id="UP000039046">
    <property type="component" value="Unassembled WGS sequence"/>
</dbReference>
<protein>
    <recommendedName>
        <fullName evidence="3">Thioesterase superfamily protein</fullName>
    </recommendedName>
</protein>
<accession>A0A0A1T229</accession>
<organism evidence="1 2">
    <name type="scientific">[Torrubiella] hemipterigena</name>
    <dbReference type="NCBI Taxonomy" id="1531966"/>
    <lineage>
        <taxon>Eukaryota</taxon>
        <taxon>Fungi</taxon>
        <taxon>Dikarya</taxon>
        <taxon>Ascomycota</taxon>
        <taxon>Pezizomycotina</taxon>
        <taxon>Sordariomycetes</taxon>
        <taxon>Hypocreomycetidae</taxon>
        <taxon>Hypocreales</taxon>
        <taxon>Clavicipitaceae</taxon>
        <taxon>Clavicipitaceae incertae sedis</taxon>
        <taxon>'Torrubiella' clade</taxon>
    </lineage>
</organism>